<evidence type="ECO:0000313" key="2">
    <source>
        <dbReference type="Proteomes" id="UP001607303"/>
    </source>
</evidence>
<keyword evidence="2" id="KW-1185">Reference proteome</keyword>
<gene>
    <name evidence="1" type="ORF">V1477_006789</name>
</gene>
<proteinExistence type="predicted"/>
<name>A0ABD2CGP4_VESMC</name>
<comment type="caution">
    <text evidence="1">The sequence shown here is derived from an EMBL/GenBank/DDBJ whole genome shotgun (WGS) entry which is preliminary data.</text>
</comment>
<dbReference type="EMBL" id="JAYRBN010000050">
    <property type="protein sequence ID" value="KAL2744247.1"/>
    <property type="molecule type" value="Genomic_DNA"/>
</dbReference>
<sequence length="144" mass="16110">MRSLQDMLKHQSSLRNHVYGNTSLRDVNDIPCGLNIVNHGCSGHRIMIYVRELESTLFIMMLQSICSNGRRSPSSSIRVNEGLRVEGEACHKVERGLGRYALESNEAKLSSPSCIPQAIAPRGNGLKRVEWQMHKTTNHGDVLL</sequence>
<dbReference type="Proteomes" id="UP001607303">
    <property type="component" value="Unassembled WGS sequence"/>
</dbReference>
<evidence type="ECO:0000313" key="1">
    <source>
        <dbReference type="EMBL" id="KAL2744247.1"/>
    </source>
</evidence>
<organism evidence="1 2">
    <name type="scientific">Vespula maculifrons</name>
    <name type="common">Eastern yellow jacket</name>
    <name type="synonym">Wasp</name>
    <dbReference type="NCBI Taxonomy" id="7453"/>
    <lineage>
        <taxon>Eukaryota</taxon>
        <taxon>Metazoa</taxon>
        <taxon>Ecdysozoa</taxon>
        <taxon>Arthropoda</taxon>
        <taxon>Hexapoda</taxon>
        <taxon>Insecta</taxon>
        <taxon>Pterygota</taxon>
        <taxon>Neoptera</taxon>
        <taxon>Endopterygota</taxon>
        <taxon>Hymenoptera</taxon>
        <taxon>Apocrita</taxon>
        <taxon>Aculeata</taxon>
        <taxon>Vespoidea</taxon>
        <taxon>Vespidae</taxon>
        <taxon>Vespinae</taxon>
        <taxon>Vespula</taxon>
    </lineage>
</organism>
<dbReference type="AlphaFoldDB" id="A0ABD2CGP4"/>
<reference evidence="1 2" key="1">
    <citation type="journal article" date="2024" name="Ann. Entomol. Soc. Am.">
        <title>Genomic analyses of the southern and eastern yellowjacket wasps (Hymenoptera: Vespidae) reveal evolutionary signatures of social life.</title>
        <authorList>
            <person name="Catto M.A."/>
            <person name="Caine P.B."/>
            <person name="Orr S.E."/>
            <person name="Hunt B.G."/>
            <person name="Goodisman M.A.D."/>
        </authorList>
    </citation>
    <scope>NUCLEOTIDE SEQUENCE [LARGE SCALE GENOMIC DNA]</scope>
    <source>
        <strain evidence="1">232</strain>
        <tissue evidence="1">Head and thorax</tissue>
    </source>
</reference>
<protein>
    <submittedName>
        <fullName evidence="1">Uncharacterized protein</fullName>
    </submittedName>
</protein>
<accession>A0ABD2CGP4</accession>